<proteinExistence type="predicted"/>
<dbReference type="GO" id="GO:0016989">
    <property type="term" value="F:sigma factor antagonist activity"/>
    <property type="evidence" value="ECO:0007669"/>
    <property type="project" value="TreeGrafter"/>
</dbReference>
<dbReference type="AlphaFoldDB" id="A0A4R8DF96"/>
<evidence type="ECO:0000256" key="1">
    <source>
        <dbReference type="SAM" id="Phobius"/>
    </source>
</evidence>
<feature type="transmembrane region" description="Helical" evidence="1">
    <location>
        <begin position="96"/>
        <end position="117"/>
    </location>
</feature>
<dbReference type="Proteomes" id="UP000294498">
    <property type="component" value="Unassembled WGS sequence"/>
</dbReference>
<name>A0A4R8DF96_9BACT</name>
<dbReference type="RefSeq" id="WP_133996358.1">
    <property type="nucleotide sequence ID" value="NZ_SODV01000002.1"/>
</dbReference>
<protein>
    <submittedName>
        <fullName evidence="4">FecR family protein</fullName>
    </submittedName>
</protein>
<dbReference type="OrthoDB" id="643763at2"/>
<evidence type="ECO:0000313" key="4">
    <source>
        <dbReference type="EMBL" id="TDW96251.1"/>
    </source>
</evidence>
<gene>
    <name evidence="4" type="ORF">EDB95_4076</name>
</gene>
<keyword evidence="5" id="KW-1185">Reference proteome</keyword>
<dbReference type="PANTHER" id="PTHR30273">
    <property type="entry name" value="PERIPLASMIC SIGNAL SENSOR AND SIGMA FACTOR ACTIVATOR FECR-RELATED"/>
    <property type="match status" value="1"/>
</dbReference>
<keyword evidence="1" id="KW-0812">Transmembrane</keyword>
<dbReference type="InterPro" id="IPR012373">
    <property type="entry name" value="Ferrdict_sens_TM"/>
</dbReference>
<keyword evidence="1" id="KW-0472">Membrane</keyword>
<dbReference type="InterPro" id="IPR032508">
    <property type="entry name" value="FecR_C"/>
</dbReference>
<evidence type="ECO:0000313" key="5">
    <source>
        <dbReference type="Proteomes" id="UP000294498"/>
    </source>
</evidence>
<reference evidence="4 5" key="1">
    <citation type="submission" date="2019-03" db="EMBL/GenBank/DDBJ databases">
        <title>Genomic Encyclopedia of Type Strains, Phase IV (KMG-IV): sequencing the most valuable type-strain genomes for metagenomic binning, comparative biology and taxonomic classification.</title>
        <authorList>
            <person name="Goeker M."/>
        </authorList>
    </citation>
    <scope>NUCLEOTIDE SEQUENCE [LARGE SCALE GENOMIC DNA]</scope>
    <source>
        <strain evidence="4 5">DSM 100059</strain>
    </source>
</reference>
<dbReference type="EMBL" id="SODV01000002">
    <property type="protein sequence ID" value="TDW96251.1"/>
    <property type="molecule type" value="Genomic_DNA"/>
</dbReference>
<dbReference type="Pfam" id="PF04773">
    <property type="entry name" value="FecR"/>
    <property type="match status" value="1"/>
</dbReference>
<evidence type="ECO:0000259" key="2">
    <source>
        <dbReference type="Pfam" id="PF04773"/>
    </source>
</evidence>
<dbReference type="PIRSF" id="PIRSF018266">
    <property type="entry name" value="FecR"/>
    <property type="match status" value="1"/>
</dbReference>
<keyword evidence="1" id="KW-1133">Transmembrane helix</keyword>
<organism evidence="4 5">
    <name type="scientific">Dinghuibacter silviterrae</name>
    <dbReference type="NCBI Taxonomy" id="1539049"/>
    <lineage>
        <taxon>Bacteria</taxon>
        <taxon>Pseudomonadati</taxon>
        <taxon>Bacteroidota</taxon>
        <taxon>Chitinophagia</taxon>
        <taxon>Chitinophagales</taxon>
        <taxon>Chitinophagaceae</taxon>
        <taxon>Dinghuibacter</taxon>
    </lineage>
</organism>
<dbReference type="Pfam" id="PF16344">
    <property type="entry name" value="FecR_C"/>
    <property type="match status" value="1"/>
</dbReference>
<dbReference type="Gene3D" id="3.55.50.30">
    <property type="match status" value="1"/>
</dbReference>
<feature type="domain" description="FecR protein" evidence="2">
    <location>
        <begin position="122"/>
        <end position="210"/>
    </location>
</feature>
<dbReference type="Gene3D" id="2.60.120.1440">
    <property type="match status" value="1"/>
</dbReference>
<dbReference type="InterPro" id="IPR006860">
    <property type="entry name" value="FecR"/>
</dbReference>
<evidence type="ECO:0000259" key="3">
    <source>
        <dbReference type="Pfam" id="PF16344"/>
    </source>
</evidence>
<dbReference type="PANTHER" id="PTHR30273:SF2">
    <property type="entry name" value="PROTEIN FECR"/>
    <property type="match status" value="1"/>
</dbReference>
<sequence>MDSRDTYNDFPWELIVSALEGSLTPEDELRFSQWLASSEANREKYRELSRLWKEGVTDYPVYAAADEVQAWEALQGKMPRTIPADRTITAGRVLPVGRWLAVAALLIVAVGAGWWYFAGKGTYQTAAGEHKDITLPDGSSVVLQPRTRLEQVNARTVRLVSGEARFMVIHHAEQPFKVDMDAAIVEDIGTTFTIDKTADSIAVTVSSGKIAFFQKKTGETRDIGEGGHFCLYTNPLRFDNAPLSQVLAALEQRTGRTIRMDDTSYLQKKLTVNLEGETLANALQVICVSLNLDYTEKDGVIILSPKK</sequence>
<accession>A0A4R8DF96</accession>
<feature type="domain" description="Protein FecR C-terminal" evidence="3">
    <location>
        <begin position="236"/>
        <end position="302"/>
    </location>
</feature>
<comment type="caution">
    <text evidence="4">The sequence shown here is derived from an EMBL/GenBank/DDBJ whole genome shotgun (WGS) entry which is preliminary data.</text>
</comment>